<gene>
    <name evidence="4" type="ORF">KU75_25230</name>
</gene>
<dbReference type="InterPro" id="IPR041290">
    <property type="entry name" value="Tli4_C"/>
</dbReference>
<dbReference type="RefSeq" id="WP_072014175.1">
    <property type="nucleotide sequence ID" value="NZ_JACDRW010000097.1"/>
</dbReference>
<organism evidence="4 5">
    <name type="scientific">Pectobacterium odoriferum</name>
    <dbReference type="NCBI Taxonomy" id="78398"/>
    <lineage>
        <taxon>Bacteria</taxon>
        <taxon>Pseudomonadati</taxon>
        <taxon>Pseudomonadota</taxon>
        <taxon>Gammaproteobacteria</taxon>
        <taxon>Enterobacterales</taxon>
        <taxon>Pectobacteriaceae</taxon>
        <taxon>Pectobacterium</taxon>
    </lineage>
</organism>
<evidence type="ECO:0000313" key="4">
    <source>
        <dbReference type="EMBL" id="KGA39014.1"/>
    </source>
</evidence>
<proteinExistence type="predicted"/>
<protein>
    <recommendedName>
        <fullName evidence="6">Tle cognate immunity protein 4 C-terminal domain-containing protein</fullName>
    </recommendedName>
</protein>
<keyword evidence="1" id="KW-0472">Membrane</keyword>
<keyword evidence="5" id="KW-1185">Reference proteome</keyword>
<keyword evidence="1" id="KW-0812">Transmembrane</keyword>
<dbReference type="Pfam" id="PF18443">
    <property type="entry name" value="Tli4_N"/>
    <property type="match status" value="1"/>
</dbReference>
<dbReference type="Pfam" id="PF18426">
    <property type="entry name" value="Tli4_C"/>
    <property type="match status" value="1"/>
</dbReference>
<dbReference type="EMBL" id="JQOF01000093">
    <property type="protein sequence ID" value="KGA39014.1"/>
    <property type="molecule type" value="Genomic_DNA"/>
</dbReference>
<feature type="transmembrane region" description="Helical" evidence="1">
    <location>
        <begin position="6"/>
        <end position="24"/>
    </location>
</feature>
<reference evidence="4 5" key="1">
    <citation type="submission" date="2014-08" db="EMBL/GenBank/DDBJ databases">
        <title>Genome sequences of NCPPB Pectobacterium isolates.</title>
        <authorList>
            <person name="Glover R.H."/>
            <person name="Sapp M."/>
            <person name="Elphinstone J."/>
        </authorList>
    </citation>
    <scope>NUCLEOTIDE SEQUENCE [LARGE SCALE GENOMIC DNA]</scope>
    <source>
        <strain evidence="4 5">NCPPB3841</strain>
    </source>
</reference>
<evidence type="ECO:0000259" key="2">
    <source>
        <dbReference type="Pfam" id="PF18426"/>
    </source>
</evidence>
<comment type="caution">
    <text evidence="4">The sequence shown here is derived from an EMBL/GenBank/DDBJ whole genome shotgun (WGS) entry which is preliminary data.</text>
</comment>
<feature type="domain" description="Tle cognate immunity protein 4 N-terminal" evidence="3">
    <location>
        <begin position="49"/>
        <end position="204"/>
    </location>
</feature>
<sequence length="366" mass="42265">MRVRHLWLGLIVIVLILGTIFWLLTRPWPVAPLTAKEKQMTDKLFEQTKPQCIGRYLFDVPVSFNNAAVGQVKINEMRIASKRLYPPAFAQRIRLREQELDESQTVNQRDQPFLKHVYRTDRNIVIFDRNENGSVPGFGRILEGHLYSNGVAFIVTTEITDLSDPKFYEYRNNYLNSGSKESDLNDKPQKLAEMQNLLSRLKGRKDDEVPAQPGICIPEGFISDEGVISKDDITLIYKQGDFEIIVNSNNFLGKDNTLLERGSEINSTIIRVGAHTLKKGAVKLPEINAEEWLMKGKQDIYHPEEKNVPYYTFHFYGNEKIGDLKHPVFSIELHNSDKETKAYNDSQLVDIWDRITRTFRYRLGTK</sequence>
<dbReference type="Proteomes" id="UP000029447">
    <property type="component" value="Unassembled WGS sequence"/>
</dbReference>
<name>A0ABR4VIA4_9GAMM</name>
<evidence type="ECO:0000313" key="5">
    <source>
        <dbReference type="Proteomes" id="UP000029447"/>
    </source>
</evidence>
<keyword evidence="1" id="KW-1133">Transmembrane helix</keyword>
<evidence type="ECO:0000259" key="3">
    <source>
        <dbReference type="Pfam" id="PF18443"/>
    </source>
</evidence>
<accession>A0ABR4VIA4</accession>
<feature type="domain" description="Tle cognate immunity protein 4 C-terminal" evidence="2">
    <location>
        <begin position="208"/>
        <end position="363"/>
    </location>
</feature>
<dbReference type="InterPro" id="IPR040761">
    <property type="entry name" value="Tli4_N"/>
</dbReference>
<evidence type="ECO:0000256" key="1">
    <source>
        <dbReference type="SAM" id="Phobius"/>
    </source>
</evidence>
<evidence type="ECO:0008006" key="6">
    <source>
        <dbReference type="Google" id="ProtNLM"/>
    </source>
</evidence>